<comment type="similarity">
    <text evidence="2">Belongs to the Orn/Lys/Arg decarboxylase class-II family.</text>
</comment>
<comment type="subunit">
    <text evidence="9">Homodimer. Only the dimer is catalytically active, as the active sites are constructed of residues from both monomers.</text>
</comment>
<dbReference type="EC" id="4.1.1.17" evidence="7"/>
<dbReference type="CDD" id="cd00622">
    <property type="entry name" value="PLPDE_III_ODC"/>
    <property type="match status" value="1"/>
</dbReference>
<dbReference type="InterPro" id="IPR022653">
    <property type="entry name" value="De-COase2_pyr-phos_BS"/>
</dbReference>
<reference evidence="13" key="1">
    <citation type="submission" date="2022-01" db="EMBL/GenBank/DDBJ databases">
        <authorList>
            <person name="King R."/>
        </authorList>
    </citation>
    <scope>NUCLEOTIDE SEQUENCE</scope>
</reference>
<feature type="active site" description="Proton donor" evidence="11">
    <location>
        <position position="330"/>
    </location>
</feature>
<dbReference type="InterPro" id="IPR009006">
    <property type="entry name" value="Ala_racemase/Decarboxylase_C"/>
</dbReference>
<dbReference type="Gene3D" id="3.20.20.10">
    <property type="entry name" value="Alanine racemase"/>
    <property type="match status" value="1"/>
</dbReference>
<evidence type="ECO:0000256" key="6">
    <source>
        <dbReference type="ARBA" id="ARBA00034115"/>
    </source>
</evidence>
<dbReference type="OrthoDB" id="5034579at2759"/>
<dbReference type="GO" id="GO:0005737">
    <property type="term" value="C:cytoplasm"/>
    <property type="evidence" value="ECO:0007669"/>
    <property type="project" value="TreeGrafter"/>
</dbReference>
<dbReference type="PANTHER" id="PTHR11482">
    <property type="entry name" value="ARGININE/DIAMINOPIMELATE/ORNITHINE DECARBOXYLASE"/>
    <property type="match status" value="1"/>
</dbReference>
<evidence type="ECO:0000256" key="1">
    <source>
        <dbReference type="ARBA" id="ARBA00001933"/>
    </source>
</evidence>
<dbReference type="InterPro" id="IPR022644">
    <property type="entry name" value="De-COase2_N"/>
</dbReference>
<dbReference type="Gene3D" id="2.40.37.10">
    <property type="entry name" value="Lyase, Ornithine Decarboxylase, Chain A, domain 1"/>
    <property type="match status" value="1"/>
</dbReference>
<evidence type="ECO:0000313" key="13">
    <source>
        <dbReference type="EMBL" id="CAG9808357.1"/>
    </source>
</evidence>
<dbReference type="GO" id="GO:0004586">
    <property type="term" value="F:ornithine decarboxylase activity"/>
    <property type="evidence" value="ECO:0007669"/>
    <property type="project" value="UniProtKB-EC"/>
</dbReference>
<dbReference type="SUPFAM" id="SSF51419">
    <property type="entry name" value="PLP-binding barrel"/>
    <property type="match status" value="1"/>
</dbReference>
<evidence type="ECO:0000256" key="2">
    <source>
        <dbReference type="ARBA" id="ARBA00008872"/>
    </source>
</evidence>
<evidence type="ECO:0000256" key="9">
    <source>
        <dbReference type="ARBA" id="ARBA00046672"/>
    </source>
</evidence>
<evidence type="ECO:0000256" key="5">
    <source>
        <dbReference type="ARBA" id="ARBA00023239"/>
    </source>
</evidence>
<keyword evidence="14" id="KW-1185">Reference proteome</keyword>
<evidence type="ECO:0000256" key="11">
    <source>
        <dbReference type="PIRSR" id="PIRSR600183-50"/>
    </source>
</evidence>
<dbReference type="EMBL" id="OU895879">
    <property type="protein sequence ID" value="CAG9808357.1"/>
    <property type="molecule type" value="Genomic_DNA"/>
</dbReference>
<comment type="function">
    <text evidence="8">Catalyzes the first and rate-limiting step of polyamine biosynthesis that converts ornithine into putrescine, which is the precursor for the polyamines, spermidine and spermine. Polyamines are essential for cell proliferation and are implicated in cellular processes, ranging from DNA replication to apoptosis.</text>
</comment>
<dbReference type="InterPro" id="IPR000183">
    <property type="entry name" value="Orn/DAP/Arg_de-COase"/>
</dbReference>
<evidence type="ECO:0000256" key="7">
    <source>
        <dbReference type="ARBA" id="ARBA00034138"/>
    </source>
</evidence>
<comment type="cofactor">
    <cofactor evidence="1 11">
        <name>pyridoxal 5'-phosphate</name>
        <dbReference type="ChEBI" id="CHEBI:597326"/>
    </cofactor>
</comment>
<feature type="domain" description="Orn/DAP/Arg decarboxylase 2 N-terminal" evidence="12">
    <location>
        <begin position="29"/>
        <end position="261"/>
    </location>
</feature>
<dbReference type="GO" id="GO:0033387">
    <property type="term" value="P:putrescine biosynthetic process from arginine, via ornithine"/>
    <property type="evidence" value="ECO:0007669"/>
    <property type="project" value="TreeGrafter"/>
</dbReference>
<organism evidence="13 14">
    <name type="scientific">Chironomus riparius</name>
    <dbReference type="NCBI Taxonomy" id="315576"/>
    <lineage>
        <taxon>Eukaryota</taxon>
        <taxon>Metazoa</taxon>
        <taxon>Ecdysozoa</taxon>
        <taxon>Arthropoda</taxon>
        <taxon>Hexapoda</taxon>
        <taxon>Insecta</taxon>
        <taxon>Pterygota</taxon>
        <taxon>Neoptera</taxon>
        <taxon>Endopterygota</taxon>
        <taxon>Diptera</taxon>
        <taxon>Nematocera</taxon>
        <taxon>Chironomoidea</taxon>
        <taxon>Chironomidae</taxon>
        <taxon>Chironominae</taxon>
        <taxon>Chironomus</taxon>
    </lineage>
</organism>
<evidence type="ECO:0000256" key="4">
    <source>
        <dbReference type="ARBA" id="ARBA00023115"/>
    </source>
</evidence>
<dbReference type="PANTHER" id="PTHR11482:SF6">
    <property type="entry name" value="ORNITHINE DECARBOXYLASE 1-RELATED"/>
    <property type="match status" value="1"/>
</dbReference>
<comment type="catalytic activity">
    <reaction evidence="10">
        <text>L-ornithine + H(+) = putrescine + CO2</text>
        <dbReference type="Rhea" id="RHEA:22964"/>
        <dbReference type="ChEBI" id="CHEBI:15378"/>
        <dbReference type="ChEBI" id="CHEBI:16526"/>
        <dbReference type="ChEBI" id="CHEBI:46911"/>
        <dbReference type="ChEBI" id="CHEBI:326268"/>
        <dbReference type="EC" id="4.1.1.17"/>
    </reaction>
</comment>
<dbReference type="AlphaFoldDB" id="A0A9N9WY22"/>
<reference evidence="13" key="2">
    <citation type="submission" date="2022-10" db="EMBL/GenBank/DDBJ databases">
        <authorList>
            <consortium name="ENA_rothamsted_submissions"/>
            <consortium name="culmorum"/>
            <person name="King R."/>
        </authorList>
    </citation>
    <scope>NUCLEOTIDE SEQUENCE</scope>
</reference>
<dbReference type="PRINTS" id="PR01182">
    <property type="entry name" value="ORNDCRBXLASE"/>
</dbReference>
<dbReference type="SUPFAM" id="SSF50621">
    <property type="entry name" value="Alanine racemase C-terminal domain-like"/>
    <property type="match status" value="1"/>
</dbReference>
<evidence type="ECO:0000313" key="14">
    <source>
        <dbReference type="Proteomes" id="UP001153620"/>
    </source>
</evidence>
<sequence length="381" mass="43536">MDIVKAAKNIIDQNFSNGNDDPFFILNLEDVKNKFEVWRKKIPRVVPFYAVKCNDDERVLKLLKNLGAGFDCASMNEFTKILKLNVETQKIIYANTVKQVSHLKLAAEMRIEKMTFDCPAELMKVKEYHPNAKVVLRIRFDASNAIFNLGPKFGCNPVTEAPKLIQLCKNMKMNLIGIAFHVGSGTTDHEVFQKALEMVRKLFDFAKTLDMKLNFVDIGGGFSGNDMKLFECFANSINSALEKNFPSNEIEIIAEPGRYFVDTAFSLAVQVILKKQSENEQMFYYLNESIFLSLRYFRDKQNINNFSVIRKLGFPDNTKMILSTMWGCTCTSIDKIWADVEIPELEINDWLVFSNMGAYSTSVSSTFNGFSNRNIYSLDEI</sequence>
<gene>
    <name evidence="13" type="ORF">CHIRRI_LOCUS11199</name>
</gene>
<dbReference type="Pfam" id="PF02784">
    <property type="entry name" value="Orn_Arg_deC_N"/>
    <property type="match status" value="1"/>
</dbReference>
<dbReference type="InterPro" id="IPR029066">
    <property type="entry name" value="PLP-binding_barrel"/>
</dbReference>
<dbReference type="PROSITE" id="PS00878">
    <property type="entry name" value="ODR_DC_2_1"/>
    <property type="match status" value="1"/>
</dbReference>
<evidence type="ECO:0000256" key="3">
    <source>
        <dbReference type="ARBA" id="ARBA00022898"/>
    </source>
</evidence>
<evidence type="ECO:0000256" key="8">
    <source>
        <dbReference type="ARBA" id="ARBA00037173"/>
    </source>
</evidence>
<feature type="modified residue" description="N6-(pyridoxal phosphate)lysine" evidence="11">
    <location>
        <position position="52"/>
    </location>
</feature>
<keyword evidence="5" id="KW-0456">Lyase</keyword>
<evidence type="ECO:0000259" key="12">
    <source>
        <dbReference type="Pfam" id="PF02784"/>
    </source>
</evidence>
<dbReference type="PRINTS" id="PR01179">
    <property type="entry name" value="ODADCRBXLASE"/>
</dbReference>
<name>A0A9N9WY22_9DIPT</name>
<dbReference type="FunFam" id="3.20.20.10:FF:000005">
    <property type="entry name" value="Ornithine decarboxylase"/>
    <property type="match status" value="1"/>
</dbReference>
<proteinExistence type="inferred from homology"/>
<evidence type="ECO:0000256" key="10">
    <source>
        <dbReference type="ARBA" id="ARBA00049127"/>
    </source>
</evidence>
<protein>
    <recommendedName>
        <fullName evidence="7">ornithine decarboxylase</fullName>
        <ecNumber evidence="7">4.1.1.17</ecNumber>
    </recommendedName>
</protein>
<dbReference type="InterPro" id="IPR002433">
    <property type="entry name" value="Orn_de-COase"/>
</dbReference>
<dbReference type="Proteomes" id="UP001153620">
    <property type="component" value="Chromosome 3"/>
</dbReference>
<accession>A0A9N9WY22</accession>
<keyword evidence="3 11" id="KW-0663">Pyridoxal phosphate</keyword>
<comment type="pathway">
    <text evidence="6">Amine and polyamine biosynthesis; putrescine biosynthesis via L-ornithine pathway; putrescine from L-ornithine: step 1/1.</text>
</comment>
<keyword evidence="4" id="KW-0620">Polyamine biosynthesis</keyword>